<dbReference type="InterPro" id="IPR030048">
    <property type="entry name" value="SurE"/>
</dbReference>
<feature type="domain" description="Survival protein SurE-like phosphatase/nucleotidase" evidence="5">
    <location>
        <begin position="62"/>
        <end position="254"/>
    </location>
</feature>
<dbReference type="HAMAP" id="MF_00060">
    <property type="entry name" value="SurE"/>
    <property type="match status" value="1"/>
</dbReference>
<dbReference type="SUPFAM" id="SSF64167">
    <property type="entry name" value="SurE-like"/>
    <property type="match status" value="1"/>
</dbReference>
<comment type="similarity">
    <text evidence="1">Belongs to the SurE nucleotidase family.</text>
</comment>
<dbReference type="PANTHER" id="PTHR30457">
    <property type="entry name" value="5'-NUCLEOTIDASE SURE"/>
    <property type="match status" value="1"/>
</dbReference>
<dbReference type="OrthoDB" id="202825at2759"/>
<evidence type="ECO:0000256" key="2">
    <source>
        <dbReference type="ARBA" id="ARBA00022723"/>
    </source>
</evidence>
<dbReference type="EMBL" id="RXIC02000024">
    <property type="protein sequence ID" value="KAB1209345.1"/>
    <property type="molecule type" value="Genomic_DNA"/>
</dbReference>
<dbReference type="PANTHER" id="PTHR30457:SF16">
    <property type="entry name" value="SURVIVAL PROTEIN SURE-LIKE PHOSPHATASE_NUCLEOTIDASE DOMAIN-CONTAINING PROTEIN"/>
    <property type="match status" value="1"/>
</dbReference>
<dbReference type="Proteomes" id="UP000516437">
    <property type="component" value="Chromosome 6"/>
</dbReference>
<feature type="compositionally biased region" description="Low complexity" evidence="4">
    <location>
        <begin position="29"/>
        <end position="42"/>
    </location>
</feature>
<proteinExistence type="inferred from homology"/>
<keyword evidence="3" id="KW-0378">Hydrolase</keyword>
<gene>
    <name evidence="6" type="ORF">CJ030_MR6G016552</name>
</gene>
<evidence type="ECO:0000256" key="3">
    <source>
        <dbReference type="ARBA" id="ARBA00022801"/>
    </source>
</evidence>
<evidence type="ECO:0000256" key="1">
    <source>
        <dbReference type="ARBA" id="ARBA00011062"/>
    </source>
</evidence>
<name>A0A6A1VA33_9ROSI</name>
<comment type="caution">
    <text evidence="6">The sequence shown here is derived from an EMBL/GenBank/DDBJ whole genome shotgun (WGS) entry which is preliminary data.</text>
</comment>
<dbReference type="GO" id="GO:0046872">
    <property type="term" value="F:metal ion binding"/>
    <property type="evidence" value="ECO:0007669"/>
    <property type="project" value="UniProtKB-KW"/>
</dbReference>
<accession>A0A6A1VA33</accession>
<dbReference type="Pfam" id="PF01975">
    <property type="entry name" value="SurE"/>
    <property type="match status" value="1"/>
</dbReference>
<reference evidence="6 7" key="1">
    <citation type="journal article" date="2019" name="Plant Biotechnol. J.">
        <title>The red bayberry genome and genetic basis of sex determination.</title>
        <authorList>
            <person name="Jia H.M."/>
            <person name="Jia H.J."/>
            <person name="Cai Q.L."/>
            <person name="Wang Y."/>
            <person name="Zhao H.B."/>
            <person name="Yang W.F."/>
            <person name="Wang G.Y."/>
            <person name="Li Y.H."/>
            <person name="Zhan D.L."/>
            <person name="Shen Y.T."/>
            <person name="Niu Q.F."/>
            <person name="Chang L."/>
            <person name="Qiu J."/>
            <person name="Zhao L."/>
            <person name="Xie H.B."/>
            <person name="Fu W.Y."/>
            <person name="Jin J."/>
            <person name="Li X.W."/>
            <person name="Jiao Y."/>
            <person name="Zhou C.C."/>
            <person name="Tu T."/>
            <person name="Chai C.Y."/>
            <person name="Gao J.L."/>
            <person name="Fan L.J."/>
            <person name="van de Weg E."/>
            <person name="Wang J.Y."/>
            <person name="Gao Z.S."/>
        </authorList>
    </citation>
    <scope>NUCLEOTIDE SEQUENCE [LARGE SCALE GENOMIC DNA]</scope>
    <source>
        <tissue evidence="6">Leaves</tissue>
    </source>
</reference>
<dbReference type="Gene3D" id="3.40.1210.10">
    <property type="entry name" value="Survival protein SurE-like phosphatase/nucleotidase"/>
    <property type="match status" value="1"/>
</dbReference>
<evidence type="ECO:0000259" key="5">
    <source>
        <dbReference type="Pfam" id="PF01975"/>
    </source>
</evidence>
<dbReference type="InterPro" id="IPR036523">
    <property type="entry name" value="SurE-like_sf"/>
</dbReference>
<keyword evidence="7" id="KW-1185">Reference proteome</keyword>
<evidence type="ECO:0000256" key="4">
    <source>
        <dbReference type="SAM" id="MobiDB-lite"/>
    </source>
</evidence>
<dbReference type="AlphaFoldDB" id="A0A6A1VA33"/>
<dbReference type="InterPro" id="IPR002828">
    <property type="entry name" value="SurE-like_Pase/nucleotidase"/>
</dbReference>
<sequence>MPPSLISNLQQVLISRKNDAVEGQSNKIPEPTEAAPSSSSTTFPCSGTEASETENDCAKPVVLVTNGEGIESLGLTFLVEALVRGGRFDVHVCAPESDRSVSGHSVTTRETLAACSFEITGATAYAVSGSPADCVSLALSGALFAWSKPALVISGVNRGSSCGNNMFYSGAVAGAREALICGVPSLSISLNWKKDMSNECDLKDAVIVCLPLIHAAVRDIEKGTFPKRFFMNIEIPRCPLTNKGFKVTRQSLWRSSLSWQAVSANRHPPAVHFMSNQQSLGMTLAQLSRDASAAGAARRLNSHRKNVEIESVGSAGKFSSQQTVKKYFRLEFVKKEPENADEDLDYRALEDGFVAITPLSLDPTDWLEIQSWVSNWLAVALADK</sequence>
<organism evidence="6 7">
    <name type="scientific">Morella rubra</name>
    <name type="common">Chinese bayberry</name>
    <dbReference type="NCBI Taxonomy" id="262757"/>
    <lineage>
        <taxon>Eukaryota</taxon>
        <taxon>Viridiplantae</taxon>
        <taxon>Streptophyta</taxon>
        <taxon>Embryophyta</taxon>
        <taxon>Tracheophyta</taxon>
        <taxon>Spermatophyta</taxon>
        <taxon>Magnoliopsida</taxon>
        <taxon>eudicotyledons</taxon>
        <taxon>Gunneridae</taxon>
        <taxon>Pentapetalae</taxon>
        <taxon>rosids</taxon>
        <taxon>fabids</taxon>
        <taxon>Fagales</taxon>
        <taxon>Myricaceae</taxon>
        <taxon>Morella</taxon>
    </lineage>
</organism>
<evidence type="ECO:0000313" key="7">
    <source>
        <dbReference type="Proteomes" id="UP000516437"/>
    </source>
</evidence>
<keyword evidence="2" id="KW-0479">Metal-binding</keyword>
<dbReference type="GO" id="GO:0008252">
    <property type="term" value="F:nucleotidase activity"/>
    <property type="evidence" value="ECO:0007669"/>
    <property type="project" value="InterPro"/>
</dbReference>
<protein>
    <submittedName>
        <fullName evidence="6">5'-nucleotidase SurE</fullName>
    </submittedName>
</protein>
<feature type="region of interest" description="Disordered" evidence="4">
    <location>
        <begin position="20"/>
        <end position="52"/>
    </location>
</feature>
<evidence type="ECO:0000313" key="6">
    <source>
        <dbReference type="EMBL" id="KAB1209345.1"/>
    </source>
</evidence>